<evidence type="ECO:0000313" key="1">
    <source>
        <dbReference type="EMBL" id="MBB1061883.1"/>
    </source>
</evidence>
<dbReference type="EMBL" id="JACHTF010000020">
    <property type="protein sequence ID" value="MBB1061883.1"/>
    <property type="molecule type" value="Genomic_DNA"/>
</dbReference>
<dbReference type="AlphaFoldDB" id="A0A7W3TP34"/>
<keyword evidence="2" id="KW-1185">Reference proteome</keyword>
<evidence type="ECO:0000313" key="2">
    <source>
        <dbReference type="Proteomes" id="UP000523196"/>
    </source>
</evidence>
<reference evidence="1 2" key="1">
    <citation type="submission" date="2020-08" db="EMBL/GenBank/DDBJ databases">
        <authorList>
            <person name="Xu S."/>
            <person name="Li A."/>
        </authorList>
    </citation>
    <scope>NUCLEOTIDE SEQUENCE [LARGE SCALE GENOMIC DNA]</scope>
    <source>
        <strain evidence="1 2">119BY6-57</strain>
    </source>
</reference>
<dbReference type="RefSeq" id="WP_182688651.1">
    <property type="nucleotide sequence ID" value="NZ_JACHTF010000020.1"/>
</dbReference>
<accession>A0A7W3TP34</accession>
<gene>
    <name evidence="1" type="ORF">H4F98_15010</name>
</gene>
<comment type="caution">
    <text evidence="1">The sequence shown here is derived from an EMBL/GenBank/DDBJ whole genome shotgun (WGS) entry which is preliminary data.</text>
</comment>
<name>A0A7W3TP34_9GAMM</name>
<protein>
    <submittedName>
        <fullName evidence="1">Uncharacterized protein</fullName>
    </submittedName>
</protein>
<organism evidence="1 2">
    <name type="scientific">Marilutibacter spongiae</name>
    <dbReference type="NCBI Taxonomy" id="2025720"/>
    <lineage>
        <taxon>Bacteria</taxon>
        <taxon>Pseudomonadati</taxon>
        <taxon>Pseudomonadota</taxon>
        <taxon>Gammaproteobacteria</taxon>
        <taxon>Lysobacterales</taxon>
        <taxon>Lysobacteraceae</taxon>
        <taxon>Marilutibacter</taxon>
    </lineage>
</organism>
<sequence>MTRRDNVRFELQGELAAVRNAQALGAQLPYVQDRAIATLKRRLPVFARRDIQAEYNLKAGRINQDLIVRGDGNGISLSGRWGRGIGLLNFGARQVRKGVTAAIFRGKRELHQGAFKARLLSGNTQIVTRSGAPRPMTAGRYKGKRREPLAVEYGATIAQALAKGRRPERIADFARGVLAAEVDRLRESYERRGRKSASG</sequence>
<proteinExistence type="predicted"/>
<dbReference type="Proteomes" id="UP000523196">
    <property type="component" value="Unassembled WGS sequence"/>
</dbReference>